<feature type="compositionally biased region" description="Pro residues" evidence="1">
    <location>
        <begin position="380"/>
        <end position="394"/>
    </location>
</feature>
<evidence type="ECO:0000259" key="4">
    <source>
        <dbReference type="Pfam" id="PF11887"/>
    </source>
</evidence>
<evidence type="ECO:0000259" key="3">
    <source>
        <dbReference type="Pfam" id="PF02470"/>
    </source>
</evidence>
<dbReference type="InterPro" id="IPR024516">
    <property type="entry name" value="Mce_C"/>
</dbReference>
<feature type="transmembrane region" description="Helical" evidence="2">
    <location>
        <begin position="28"/>
        <end position="48"/>
    </location>
</feature>
<keyword evidence="2" id="KW-0472">Membrane</keyword>
<keyword evidence="6" id="KW-1185">Reference proteome</keyword>
<evidence type="ECO:0000256" key="1">
    <source>
        <dbReference type="SAM" id="MobiDB-lite"/>
    </source>
</evidence>
<dbReference type="RefSeq" id="WP_357783705.1">
    <property type="nucleotide sequence ID" value="NZ_JBFAKC010000005.1"/>
</dbReference>
<comment type="caution">
    <text evidence="5">The sequence shown here is derived from an EMBL/GenBank/DDBJ whole genome shotgun (WGS) entry which is preliminary data.</text>
</comment>
<dbReference type="Proteomes" id="UP001551695">
    <property type="component" value="Unassembled WGS sequence"/>
</dbReference>
<dbReference type="InterPro" id="IPR003399">
    <property type="entry name" value="Mce/MlaD"/>
</dbReference>
<dbReference type="Pfam" id="PF11887">
    <property type="entry name" value="Mce4_CUP1"/>
    <property type="match status" value="1"/>
</dbReference>
<dbReference type="InterPro" id="IPR052336">
    <property type="entry name" value="MlaD_Phospholipid_Transporter"/>
</dbReference>
<name>A0ABV3FTI4_9NOCA</name>
<keyword evidence="2" id="KW-0812">Transmembrane</keyword>
<dbReference type="Pfam" id="PF02470">
    <property type="entry name" value="MlaD"/>
    <property type="match status" value="1"/>
</dbReference>
<feature type="domain" description="Mce/MlaD" evidence="3">
    <location>
        <begin position="59"/>
        <end position="133"/>
    </location>
</feature>
<organism evidence="5 6">
    <name type="scientific">Nocardia aurea</name>
    <dbReference type="NCBI Taxonomy" id="2144174"/>
    <lineage>
        <taxon>Bacteria</taxon>
        <taxon>Bacillati</taxon>
        <taxon>Actinomycetota</taxon>
        <taxon>Actinomycetes</taxon>
        <taxon>Mycobacteriales</taxon>
        <taxon>Nocardiaceae</taxon>
        <taxon>Nocardia</taxon>
    </lineage>
</organism>
<dbReference type="PANTHER" id="PTHR33371:SF16">
    <property type="entry name" value="MCE-FAMILY PROTEIN MCE3F"/>
    <property type="match status" value="1"/>
</dbReference>
<protein>
    <submittedName>
        <fullName evidence="5">MlaD family protein</fullName>
    </submittedName>
</protein>
<evidence type="ECO:0000313" key="5">
    <source>
        <dbReference type="EMBL" id="MEV0708722.1"/>
    </source>
</evidence>
<evidence type="ECO:0000313" key="6">
    <source>
        <dbReference type="Proteomes" id="UP001551695"/>
    </source>
</evidence>
<accession>A0ABV3FTI4</accession>
<feature type="compositionally biased region" description="Low complexity" evidence="1">
    <location>
        <begin position="407"/>
        <end position="416"/>
    </location>
</feature>
<dbReference type="PANTHER" id="PTHR33371">
    <property type="entry name" value="INTERMEMBRANE PHOSPHOLIPID TRANSPORT SYSTEM BINDING PROTEIN MLAD-RELATED"/>
    <property type="match status" value="1"/>
</dbReference>
<sequence length="426" mass="45552">MRWPVPRIRDLSAEVIVGGVRRIRAHRLATSVFGLLVILVASSGYLTIGTLEFDPFDSPYRVRVELDESGGLLPGQDVTLRGVRVGRVASVEVADDRVVAVAAIDSRVRIPDSGKVRAAALSAAGEQYLDFLPDVDDGPYLTDGSVVRADRTSSPIPMSRMLESLSSTLIQVDPDKLRTITNELGVSAAGPDKLADIVDGGIFMISTLDGVLPQTVRLIRNSKVVLTTFSDAEPELRKTAQDLSATLGGVARMSGGFEELVTRTPDTLATMDAIIAQNSPTMVQLLGNLATVGQMTYLRVPAFNEFFFPRQRDGSTLDAVASAFHDGGVWALASIYPRYQCDYDVPRRPGAVPNFPAPYLYSDCRNPDPTLIPRGARNAPRPPGWPVPTVPPGADPLATADPPPTGPSSIPTPYGGAPAPSYLPPK</sequence>
<dbReference type="EMBL" id="JBFAKC010000005">
    <property type="protein sequence ID" value="MEV0708722.1"/>
    <property type="molecule type" value="Genomic_DNA"/>
</dbReference>
<gene>
    <name evidence="5" type="ORF">AB0I48_14250</name>
</gene>
<evidence type="ECO:0000256" key="2">
    <source>
        <dbReference type="SAM" id="Phobius"/>
    </source>
</evidence>
<keyword evidence="2" id="KW-1133">Transmembrane helix</keyword>
<feature type="region of interest" description="Disordered" evidence="1">
    <location>
        <begin position="370"/>
        <end position="426"/>
    </location>
</feature>
<reference evidence="5 6" key="1">
    <citation type="submission" date="2024-06" db="EMBL/GenBank/DDBJ databases">
        <title>The Natural Products Discovery Center: Release of the First 8490 Sequenced Strains for Exploring Actinobacteria Biosynthetic Diversity.</title>
        <authorList>
            <person name="Kalkreuter E."/>
            <person name="Kautsar S.A."/>
            <person name="Yang D."/>
            <person name="Bader C.D."/>
            <person name="Teijaro C.N."/>
            <person name="Fluegel L."/>
            <person name="Davis C.M."/>
            <person name="Simpson J.R."/>
            <person name="Lauterbach L."/>
            <person name="Steele A.D."/>
            <person name="Gui C."/>
            <person name="Meng S."/>
            <person name="Li G."/>
            <person name="Viehrig K."/>
            <person name="Ye F."/>
            <person name="Su P."/>
            <person name="Kiefer A.F."/>
            <person name="Nichols A."/>
            <person name="Cepeda A.J."/>
            <person name="Yan W."/>
            <person name="Fan B."/>
            <person name="Jiang Y."/>
            <person name="Adhikari A."/>
            <person name="Zheng C.-J."/>
            <person name="Schuster L."/>
            <person name="Cowan T.M."/>
            <person name="Smanski M.J."/>
            <person name="Chevrette M.G."/>
            <person name="De Carvalho L.P.S."/>
            <person name="Shen B."/>
        </authorList>
    </citation>
    <scope>NUCLEOTIDE SEQUENCE [LARGE SCALE GENOMIC DNA]</scope>
    <source>
        <strain evidence="5 6">NPDC050403</strain>
    </source>
</reference>
<proteinExistence type="predicted"/>
<feature type="domain" description="Mammalian cell entry C-terminal" evidence="4">
    <location>
        <begin position="141"/>
        <end position="306"/>
    </location>
</feature>